<dbReference type="PANTHER" id="PTHR36931:SF1">
    <property type="entry name" value="UPF0153 PROTEIN YEIW"/>
    <property type="match status" value="1"/>
</dbReference>
<accession>A0A244CRW9</accession>
<organism evidence="1 2">
    <name type="scientific">Pseudoalteromonas ulvae</name>
    <dbReference type="NCBI Taxonomy" id="107327"/>
    <lineage>
        <taxon>Bacteria</taxon>
        <taxon>Pseudomonadati</taxon>
        <taxon>Pseudomonadota</taxon>
        <taxon>Gammaproteobacteria</taxon>
        <taxon>Alteromonadales</taxon>
        <taxon>Pseudoalteromonadaceae</taxon>
        <taxon>Pseudoalteromonas</taxon>
    </lineage>
</organism>
<dbReference type="EMBL" id="MWPV01000002">
    <property type="protein sequence ID" value="OUL58318.1"/>
    <property type="molecule type" value="Genomic_DNA"/>
</dbReference>
<protein>
    <submittedName>
        <fullName evidence="1">Zinc/iron-chelating domain-containing protein</fullName>
    </submittedName>
</protein>
<dbReference type="InterPro" id="IPR052572">
    <property type="entry name" value="UPF0153_domain"/>
</dbReference>
<evidence type="ECO:0000313" key="2">
    <source>
        <dbReference type="Proteomes" id="UP000194841"/>
    </source>
</evidence>
<proteinExistence type="predicted"/>
<dbReference type="InterPro" id="IPR005358">
    <property type="entry name" value="Puta_zinc/iron-chelating_dom"/>
</dbReference>
<dbReference type="RefSeq" id="WP_086743624.1">
    <property type="nucleotide sequence ID" value="NZ_MWPV01000002.1"/>
</dbReference>
<dbReference type="PANTHER" id="PTHR36931">
    <property type="entry name" value="UPF0153 PROTEIN YEIW"/>
    <property type="match status" value="1"/>
</dbReference>
<dbReference type="Proteomes" id="UP000194841">
    <property type="component" value="Unassembled WGS sequence"/>
</dbReference>
<evidence type="ECO:0000313" key="1">
    <source>
        <dbReference type="EMBL" id="OUL58318.1"/>
    </source>
</evidence>
<reference evidence="1 2" key="1">
    <citation type="submission" date="2017-02" db="EMBL/GenBank/DDBJ databases">
        <title>Pseudoalteromonas ulvae TC14 Genome.</title>
        <authorList>
            <person name="Molmeret M."/>
        </authorList>
    </citation>
    <scope>NUCLEOTIDE SEQUENCE [LARGE SCALE GENOMIC DNA]</scope>
    <source>
        <strain evidence="1">TC14</strain>
    </source>
</reference>
<dbReference type="OrthoDB" id="9803986at2"/>
<name>A0A244CRW9_PSEDV</name>
<gene>
    <name evidence="1" type="ORF">B1199_08260</name>
</gene>
<keyword evidence="2" id="KW-1185">Reference proteome</keyword>
<comment type="caution">
    <text evidence="1">The sequence shown here is derived from an EMBL/GenBank/DDBJ whole genome shotgun (WGS) entry which is preliminary data.</text>
</comment>
<dbReference type="Pfam" id="PF03692">
    <property type="entry name" value="CxxCxxCC"/>
    <property type="match status" value="1"/>
</dbReference>
<sequence length="103" mass="11045">MKSDPLIIPITDWSPCISQTHQLGCGACCIAPSISSAIPGMPDGKPAGVRCVQLDDKNLCKIFGQPERPAVCSQFTDDEFICGQGPDYALQILTELEQATGQY</sequence>
<dbReference type="AlphaFoldDB" id="A0A244CRW9"/>